<feature type="compositionally biased region" description="Polar residues" evidence="2">
    <location>
        <begin position="285"/>
        <end position="297"/>
    </location>
</feature>
<feature type="transmembrane region" description="Helical" evidence="3">
    <location>
        <begin position="471"/>
        <end position="489"/>
    </location>
</feature>
<evidence type="ECO:0000256" key="2">
    <source>
        <dbReference type="SAM" id="MobiDB-lite"/>
    </source>
</evidence>
<dbReference type="AlphaFoldDB" id="A0A3Q3VPU2"/>
<feature type="transmembrane region" description="Helical" evidence="3">
    <location>
        <begin position="373"/>
        <end position="392"/>
    </location>
</feature>
<dbReference type="Pfam" id="PF07690">
    <property type="entry name" value="MFS_1"/>
    <property type="match status" value="1"/>
</dbReference>
<feature type="region of interest" description="Disordered" evidence="2">
    <location>
        <begin position="268"/>
        <end position="297"/>
    </location>
</feature>
<feature type="transmembrane region" description="Helical" evidence="3">
    <location>
        <begin position="197"/>
        <end position="220"/>
    </location>
</feature>
<comment type="subcellular location">
    <subcellularLocation>
        <location evidence="1">Membrane</location>
        <topology evidence="1">Multi-pass membrane protein</topology>
    </subcellularLocation>
</comment>
<reference evidence="5" key="1">
    <citation type="submission" date="2025-08" db="UniProtKB">
        <authorList>
            <consortium name="Ensembl"/>
        </authorList>
    </citation>
    <scope>IDENTIFICATION</scope>
</reference>
<dbReference type="STRING" id="94237.ENSMMOP00000002938"/>
<name>A0A3Q3VPU2_MOLML</name>
<dbReference type="Proteomes" id="UP000261620">
    <property type="component" value="Unplaced"/>
</dbReference>
<accession>A0A3Q3VPU2</accession>
<feature type="transmembrane region" description="Helical" evidence="3">
    <location>
        <begin position="412"/>
        <end position="433"/>
    </location>
</feature>
<dbReference type="PANTHER" id="PTHR11360">
    <property type="entry name" value="MONOCARBOXYLATE TRANSPORTER"/>
    <property type="match status" value="1"/>
</dbReference>
<feature type="transmembrane region" description="Helical" evidence="3">
    <location>
        <begin position="501"/>
        <end position="521"/>
    </location>
</feature>
<feature type="transmembrane region" description="Helical" evidence="3">
    <location>
        <begin position="84"/>
        <end position="107"/>
    </location>
</feature>
<dbReference type="PROSITE" id="PS50850">
    <property type="entry name" value="MFS"/>
    <property type="match status" value="1"/>
</dbReference>
<feature type="transmembrane region" description="Helical" evidence="3">
    <location>
        <begin position="445"/>
        <end position="465"/>
    </location>
</feature>
<keyword evidence="6" id="KW-1185">Reference proteome</keyword>
<proteinExistence type="predicted"/>
<evidence type="ECO:0000256" key="1">
    <source>
        <dbReference type="ARBA" id="ARBA00004141"/>
    </source>
</evidence>
<feature type="transmembrane region" description="Helical" evidence="3">
    <location>
        <begin position="119"/>
        <end position="140"/>
    </location>
</feature>
<evidence type="ECO:0000313" key="5">
    <source>
        <dbReference type="Ensembl" id="ENSMMOP00000002938.1"/>
    </source>
</evidence>
<dbReference type="SUPFAM" id="SSF103473">
    <property type="entry name" value="MFS general substrate transporter"/>
    <property type="match status" value="1"/>
</dbReference>
<dbReference type="PANTHER" id="PTHR11360:SF14">
    <property type="entry name" value="MONOCARBOXYLATE TRANSPORTER 5"/>
    <property type="match status" value="1"/>
</dbReference>
<dbReference type="FunFam" id="1.20.1250.20:FF:000141">
    <property type="entry name" value="Solute carrier family 16, member 4"/>
    <property type="match status" value="1"/>
</dbReference>
<keyword evidence="3" id="KW-0472">Membrane</keyword>
<evidence type="ECO:0000256" key="3">
    <source>
        <dbReference type="SAM" id="Phobius"/>
    </source>
</evidence>
<sequence length="588" mass="64161">RTTCEQHMGGKYFPPMNLFRKNAMTSKKEKEKEILYKDPPDGGWGWMVVIHCFLVNVLVMGTLKTFGIFFVAFQDEFGSSAESISWIGSIMSSLRLSGAPIASVACAKLGTRVTSISGAILVSGGFLTSIFANSVVFLYFSMGVMVGMGFALLYQSFSVVTALYFRKRLATAYAIGRSGMGLTFALAPFTQLLLDKYAWQGAMLILGGLMLNLVASGMLLRPIKVKPMSNPPSSPIQKSPSVSLKSSSEKEYNKRCFNGSSHLSNGISKSLSIPSLPPAPRGDTDNQGGQCTQGLQDQPVNPELTRLVFSDLNACEAHQDVGQCKPTTPDSSVDLNGSMNGSSVVGFPSHASTPNEVTVTKAKVLDFSLLKDPFFCIYTWSLVFSQLAYFIPYFHLSARARTLGIDVMDASFIISVAGITETIAQLISGWVTDRNLFHIYHYHKAYLILCGLVNLLSPLATSYILLMVYAVFFAIFCGGYMALLLPVLVDLVGSDKLNNSMGFSMFFVGLGCLTGPPLAGFLYDYTQTYDCSFYLAGLCYLLSSVSLFLEPLAQRWRARNKLTQDKRAESSCKTNGCFTPDRLQNGAV</sequence>
<feature type="transmembrane region" description="Helical" evidence="3">
    <location>
        <begin position="172"/>
        <end position="191"/>
    </location>
</feature>
<keyword evidence="3" id="KW-1133">Transmembrane helix</keyword>
<dbReference type="InterPro" id="IPR050327">
    <property type="entry name" value="Proton-linked_MCT"/>
</dbReference>
<organism evidence="5 6">
    <name type="scientific">Mola mola</name>
    <name type="common">Ocean sunfish</name>
    <name type="synonym">Tetraodon mola</name>
    <dbReference type="NCBI Taxonomy" id="94237"/>
    <lineage>
        <taxon>Eukaryota</taxon>
        <taxon>Metazoa</taxon>
        <taxon>Chordata</taxon>
        <taxon>Craniata</taxon>
        <taxon>Vertebrata</taxon>
        <taxon>Euteleostomi</taxon>
        <taxon>Actinopterygii</taxon>
        <taxon>Neopterygii</taxon>
        <taxon>Teleostei</taxon>
        <taxon>Neoteleostei</taxon>
        <taxon>Acanthomorphata</taxon>
        <taxon>Eupercaria</taxon>
        <taxon>Tetraodontiformes</taxon>
        <taxon>Molidae</taxon>
        <taxon>Mola</taxon>
    </lineage>
</organism>
<dbReference type="FunFam" id="1.20.1250.20:FF:000277">
    <property type="entry name" value="Solute carrier family 16 member 4"/>
    <property type="match status" value="1"/>
</dbReference>
<dbReference type="OMA" id="YQAFSVV"/>
<dbReference type="InterPro" id="IPR011701">
    <property type="entry name" value="MFS"/>
</dbReference>
<evidence type="ECO:0000259" key="4">
    <source>
        <dbReference type="PROSITE" id="PS50850"/>
    </source>
</evidence>
<feature type="transmembrane region" description="Helical" evidence="3">
    <location>
        <begin position="44"/>
        <end position="72"/>
    </location>
</feature>
<feature type="transmembrane region" description="Helical" evidence="3">
    <location>
        <begin position="533"/>
        <end position="553"/>
    </location>
</feature>
<keyword evidence="3" id="KW-0812">Transmembrane</keyword>
<dbReference type="Ensembl" id="ENSMMOT00000002983.1">
    <property type="protein sequence ID" value="ENSMMOP00000002938.1"/>
    <property type="gene ID" value="ENSMMOG00000002360.1"/>
</dbReference>
<reference evidence="5" key="2">
    <citation type="submission" date="2025-09" db="UniProtKB">
        <authorList>
            <consortium name="Ensembl"/>
        </authorList>
    </citation>
    <scope>IDENTIFICATION</scope>
</reference>
<dbReference type="Gene3D" id="1.20.1250.20">
    <property type="entry name" value="MFS general substrate transporter like domains"/>
    <property type="match status" value="2"/>
</dbReference>
<feature type="domain" description="Major facilitator superfamily (MFS) profile" evidence="4">
    <location>
        <begin position="48"/>
        <end position="555"/>
    </location>
</feature>
<protein>
    <recommendedName>
        <fullName evidence="4">Major facilitator superfamily (MFS) profile domain-containing protein</fullName>
    </recommendedName>
</protein>
<feature type="transmembrane region" description="Helical" evidence="3">
    <location>
        <begin position="146"/>
        <end position="165"/>
    </location>
</feature>
<dbReference type="InterPro" id="IPR036259">
    <property type="entry name" value="MFS_trans_sf"/>
</dbReference>
<dbReference type="GO" id="GO:0008028">
    <property type="term" value="F:monocarboxylic acid transmembrane transporter activity"/>
    <property type="evidence" value="ECO:0007669"/>
    <property type="project" value="TreeGrafter"/>
</dbReference>
<evidence type="ECO:0000313" key="6">
    <source>
        <dbReference type="Proteomes" id="UP000261620"/>
    </source>
</evidence>
<dbReference type="InterPro" id="IPR020846">
    <property type="entry name" value="MFS_dom"/>
</dbReference>
<dbReference type="GO" id="GO:0016020">
    <property type="term" value="C:membrane"/>
    <property type="evidence" value="ECO:0007669"/>
    <property type="project" value="UniProtKB-SubCell"/>
</dbReference>